<reference evidence="2" key="1">
    <citation type="journal article" date="2017" name="Nat. Microbiol.">
        <title>Global analysis of biosynthetic gene clusters reveals vast potential of secondary metabolite production in Penicillium species.</title>
        <authorList>
            <person name="Nielsen J.C."/>
            <person name="Grijseels S."/>
            <person name="Prigent S."/>
            <person name="Ji B."/>
            <person name="Dainat J."/>
            <person name="Nielsen K.F."/>
            <person name="Frisvad J.C."/>
            <person name="Workman M."/>
            <person name="Nielsen J."/>
        </authorList>
    </citation>
    <scope>NUCLEOTIDE SEQUENCE [LARGE SCALE GENOMIC DNA]</scope>
    <source>
        <strain evidence="2">IBT 31811</strain>
    </source>
</reference>
<name>A0A1V6QHX7_9EURO</name>
<dbReference type="PANTHER" id="PTHR38846:SF1">
    <property type="entry name" value="C3H1-TYPE DOMAIN-CONTAINING PROTEIN"/>
    <property type="match status" value="1"/>
</dbReference>
<keyword evidence="2" id="KW-1185">Reference proteome</keyword>
<organism evidence="1 2">
    <name type="scientific">Penicillium antarcticum</name>
    <dbReference type="NCBI Taxonomy" id="416450"/>
    <lineage>
        <taxon>Eukaryota</taxon>
        <taxon>Fungi</taxon>
        <taxon>Dikarya</taxon>
        <taxon>Ascomycota</taxon>
        <taxon>Pezizomycotina</taxon>
        <taxon>Eurotiomycetes</taxon>
        <taxon>Eurotiomycetidae</taxon>
        <taxon>Eurotiales</taxon>
        <taxon>Aspergillaceae</taxon>
        <taxon>Penicillium</taxon>
    </lineage>
</organism>
<accession>A0A1V6QHX7</accession>
<dbReference type="Proteomes" id="UP000191672">
    <property type="component" value="Unassembled WGS sequence"/>
</dbReference>
<protein>
    <submittedName>
        <fullName evidence="1">Uncharacterized protein</fullName>
    </submittedName>
</protein>
<evidence type="ECO:0000313" key="2">
    <source>
        <dbReference type="Proteomes" id="UP000191672"/>
    </source>
</evidence>
<sequence length="157" mass="18415">MHAEIGPHGLHPNEYLRKCGVLYRPELPVSYHFSIVSKARKWKTNSKTWKKNWNLCLACEYDRLIGYSNMHLETWQEICRQVGIEGTFSSINKCKKAFAGIHVNIIDVLDCWNTNDVPRRFGNAHELAKYTKTTNRTLSRHIVKKDKILKILMRQIF</sequence>
<dbReference type="AlphaFoldDB" id="A0A1V6QHX7"/>
<comment type="caution">
    <text evidence="1">The sequence shown here is derived from an EMBL/GenBank/DDBJ whole genome shotgun (WGS) entry which is preliminary data.</text>
</comment>
<evidence type="ECO:0000313" key="1">
    <source>
        <dbReference type="EMBL" id="OQD88830.1"/>
    </source>
</evidence>
<proteinExistence type="predicted"/>
<dbReference type="STRING" id="416450.A0A1V6QHX7"/>
<gene>
    <name evidence="1" type="ORF">PENANT_c003G10601</name>
</gene>
<dbReference type="EMBL" id="MDYN01000003">
    <property type="protein sequence ID" value="OQD88830.1"/>
    <property type="molecule type" value="Genomic_DNA"/>
</dbReference>
<dbReference type="PANTHER" id="PTHR38846">
    <property type="entry name" value="C3H1-TYPE DOMAIN-CONTAINING PROTEIN"/>
    <property type="match status" value="1"/>
</dbReference>